<keyword evidence="5" id="KW-1185">Reference proteome</keyword>
<keyword evidence="3" id="KW-0812">Transmembrane</keyword>
<proteinExistence type="inferred from homology"/>
<comment type="similarity">
    <text evidence="1">Belongs to the QWRF family.</text>
</comment>
<feature type="compositionally biased region" description="Low complexity" evidence="2">
    <location>
        <begin position="8"/>
        <end position="20"/>
    </location>
</feature>
<comment type="caution">
    <text evidence="4">The sequence shown here is derived from an EMBL/GenBank/DDBJ whole genome shotgun (WGS) entry which is preliminary data.</text>
</comment>
<feature type="compositionally biased region" description="Polar residues" evidence="2">
    <location>
        <begin position="21"/>
        <end position="34"/>
    </location>
</feature>
<dbReference type="AlphaFoldDB" id="A0A8J5SZ61"/>
<accession>A0A8J5SZ61</accession>
<dbReference type="OrthoDB" id="663033at2759"/>
<evidence type="ECO:0000313" key="5">
    <source>
        <dbReference type="Proteomes" id="UP000729402"/>
    </source>
</evidence>
<name>A0A8J5SZ61_ZIZPA</name>
<feature type="transmembrane region" description="Helical" evidence="3">
    <location>
        <begin position="71"/>
        <end position="91"/>
    </location>
</feature>
<feature type="region of interest" description="Disordered" evidence="2">
    <location>
        <begin position="1"/>
        <end position="34"/>
    </location>
</feature>
<sequence length="429" mass="46019">MSRERCALSRALSSSSSSTSMVQRTQHNQASTVRSQAGALAREELVLHALISPSYNLVSCQQCICSDRPRLITAIFINLFLINLFIGGRAMESNGGGGGNPCPLTASSRSLLARSASSTASGAGAGAFVYDGMRPAPLFSSTNFARSLRRAASFAYSKKQSADGAAVLAVPPRRALSSMENTALPSPRRPSLPEVGAAAAATMAAARGSWEPARRRRSTTGASSPEDTGSRSGSTVLREMMTRKKEESAHRARLLTVRLLQWRFANARMEKAMARATSAAENKLFYTWLRVAELRNIQAAKRIVAQRRRQKLKLARLLRPQLPLLASWEPLSKPHTDAVDDLGRVLSAACTSLPLADGAQGNMETLHKTMFACVGTVNAIEANADMLYATAGVTSSALEELATTIQQELEGLQEAMRLAKIVTSLQVGN</sequence>
<dbReference type="GO" id="GO:0051225">
    <property type="term" value="P:spindle assembly"/>
    <property type="evidence" value="ECO:0007669"/>
    <property type="project" value="TreeGrafter"/>
</dbReference>
<feature type="region of interest" description="Disordered" evidence="2">
    <location>
        <begin position="205"/>
        <end position="248"/>
    </location>
</feature>
<gene>
    <name evidence="4" type="ORF">GUJ93_ZPchr0010g8180</name>
</gene>
<dbReference type="GO" id="GO:0005737">
    <property type="term" value="C:cytoplasm"/>
    <property type="evidence" value="ECO:0007669"/>
    <property type="project" value="TreeGrafter"/>
</dbReference>
<dbReference type="Pfam" id="PF04484">
    <property type="entry name" value="QWRF"/>
    <property type="match status" value="1"/>
</dbReference>
<organism evidence="4 5">
    <name type="scientific">Zizania palustris</name>
    <name type="common">Northern wild rice</name>
    <dbReference type="NCBI Taxonomy" id="103762"/>
    <lineage>
        <taxon>Eukaryota</taxon>
        <taxon>Viridiplantae</taxon>
        <taxon>Streptophyta</taxon>
        <taxon>Embryophyta</taxon>
        <taxon>Tracheophyta</taxon>
        <taxon>Spermatophyta</taxon>
        <taxon>Magnoliopsida</taxon>
        <taxon>Liliopsida</taxon>
        <taxon>Poales</taxon>
        <taxon>Poaceae</taxon>
        <taxon>BOP clade</taxon>
        <taxon>Oryzoideae</taxon>
        <taxon>Oryzeae</taxon>
        <taxon>Zizaniinae</taxon>
        <taxon>Zizania</taxon>
    </lineage>
</organism>
<dbReference type="EMBL" id="JAAALK010000082">
    <property type="protein sequence ID" value="KAG8083833.1"/>
    <property type="molecule type" value="Genomic_DNA"/>
</dbReference>
<protein>
    <submittedName>
        <fullName evidence="4">Uncharacterized protein</fullName>
    </submittedName>
</protein>
<keyword evidence="3" id="KW-0472">Membrane</keyword>
<evidence type="ECO:0000313" key="4">
    <source>
        <dbReference type="EMBL" id="KAG8083833.1"/>
    </source>
</evidence>
<dbReference type="GO" id="GO:0005880">
    <property type="term" value="C:nuclear microtubule"/>
    <property type="evidence" value="ECO:0007669"/>
    <property type="project" value="TreeGrafter"/>
</dbReference>
<feature type="compositionally biased region" description="Polar residues" evidence="2">
    <location>
        <begin position="219"/>
        <end position="235"/>
    </location>
</feature>
<evidence type="ECO:0000256" key="2">
    <source>
        <dbReference type="SAM" id="MobiDB-lite"/>
    </source>
</evidence>
<dbReference type="Proteomes" id="UP000729402">
    <property type="component" value="Unassembled WGS sequence"/>
</dbReference>
<evidence type="ECO:0000256" key="1">
    <source>
        <dbReference type="ARBA" id="ARBA00010016"/>
    </source>
</evidence>
<evidence type="ECO:0000256" key="3">
    <source>
        <dbReference type="SAM" id="Phobius"/>
    </source>
</evidence>
<dbReference type="PANTHER" id="PTHR31807">
    <property type="entry name" value="AUGMIN FAMILY MEMBER"/>
    <property type="match status" value="1"/>
</dbReference>
<dbReference type="GO" id="GO:0008017">
    <property type="term" value="F:microtubule binding"/>
    <property type="evidence" value="ECO:0007669"/>
    <property type="project" value="TreeGrafter"/>
</dbReference>
<dbReference type="InterPro" id="IPR007573">
    <property type="entry name" value="QWRF"/>
</dbReference>
<reference evidence="4" key="1">
    <citation type="journal article" date="2021" name="bioRxiv">
        <title>Whole Genome Assembly and Annotation of Northern Wild Rice, Zizania palustris L., Supports a Whole Genome Duplication in the Zizania Genus.</title>
        <authorList>
            <person name="Haas M."/>
            <person name="Kono T."/>
            <person name="Macchietto M."/>
            <person name="Millas R."/>
            <person name="McGilp L."/>
            <person name="Shao M."/>
            <person name="Duquette J."/>
            <person name="Hirsch C.N."/>
            <person name="Kimball J."/>
        </authorList>
    </citation>
    <scope>NUCLEOTIDE SEQUENCE</scope>
    <source>
        <tissue evidence="4">Fresh leaf tissue</tissue>
    </source>
</reference>
<keyword evidence="3" id="KW-1133">Transmembrane helix</keyword>
<reference evidence="4" key="2">
    <citation type="submission" date="2021-02" db="EMBL/GenBank/DDBJ databases">
        <authorList>
            <person name="Kimball J.A."/>
            <person name="Haas M.W."/>
            <person name="Macchietto M."/>
            <person name="Kono T."/>
            <person name="Duquette J."/>
            <person name="Shao M."/>
        </authorList>
    </citation>
    <scope>NUCLEOTIDE SEQUENCE</scope>
    <source>
        <tissue evidence="4">Fresh leaf tissue</tissue>
    </source>
</reference>
<dbReference type="PANTHER" id="PTHR31807:SF27">
    <property type="entry name" value="QWRF MOTIF-CONTAINING PROTEIN 7"/>
    <property type="match status" value="1"/>
</dbReference>